<dbReference type="EMBL" id="JAVRRA010024646">
    <property type="protein sequence ID" value="KAK5131393.1"/>
    <property type="molecule type" value="Genomic_DNA"/>
</dbReference>
<feature type="region of interest" description="Disordered" evidence="1">
    <location>
        <begin position="138"/>
        <end position="172"/>
    </location>
</feature>
<accession>A0ABR0KUD8</accession>
<proteinExistence type="predicted"/>
<evidence type="ECO:0000256" key="1">
    <source>
        <dbReference type="SAM" id="MobiDB-lite"/>
    </source>
</evidence>
<feature type="region of interest" description="Disordered" evidence="1">
    <location>
        <begin position="241"/>
        <end position="269"/>
    </location>
</feature>
<evidence type="ECO:0000313" key="3">
    <source>
        <dbReference type="Proteomes" id="UP001357485"/>
    </source>
</evidence>
<organism evidence="2 3">
    <name type="scientific">Cryomyces antarcticus</name>
    <dbReference type="NCBI Taxonomy" id="329879"/>
    <lineage>
        <taxon>Eukaryota</taxon>
        <taxon>Fungi</taxon>
        <taxon>Dikarya</taxon>
        <taxon>Ascomycota</taxon>
        <taxon>Pezizomycotina</taxon>
        <taxon>Dothideomycetes</taxon>
        <taxon>Dothideomycetes incertae sedis</taxon>
        <taxon>Cryomyces</taxon>
    </lineage>
</organism>
<name>A0ABR0KUD8_9PEZI</name>
<feature type="compositionally biased region" description="Basic and acidic residues" evidence="1">
    <location>
        <begin position="77"/>
        <end position="99"/>
    </location>
</feature>
<gene>
    <name evidence="2" type="ORF">LTR16_000811</name>
</gene>
<feature type="compositionally biased region" description="Polar residues" evidence="1">
    <location>
        <begin position="242"/>
        <end position="257"/>
    </location>
</feature>
<comment type="caution">
    <text evidence="2">The sequence shown here is derived from an EMBL/GenBank/DDBJ whole genome shotgun (WGS) entry which is preliminary data.</text>
</comment>
<feature type="region of interest" description="Disordered" evidence="1">
    <location>
        <begin position="75"/>
        <end position="99"/>
    </location>
</feature>
<dbReference type="Proteomes" id="UP001357485">
    <property type="component" value="Unassembled WGS sequence"/>
</dbReference>
<sequence>MSGRSKKPATRATQSSQEDTGTDVGMQDEVEIAGSTRVSSRARKPSQKARESEAMDLVGIAEVLGSLQGQMKQLLDANKRTDEANKRFEDANRQLREENKELKDMIKGLKLDIENMKAYSPYWGQSLASQSQPQSYASVARSGSNSSGSAGGFPKSVSFSSSDSSPRSSMRSILRTASEQGMNGSAIVVELQRSELADTEQARSKFTEVLRATEGLEELEFRDFKMFVRQNSKAVRMAVRVSNKQAAKQASPSNKLSSRPPKMRQASKR</sequence>
<feature type="region of interest" description="Disordered" evidence="1">
    <location>
        <begin position="1"/>
        <end position="53"/>
    </location>
</feature>
<reference evidence="2 3" key="1">
    <citation type="submission" date="2023-08" db="EMBL/GenBank/DDBJ databases">
        <title>Black Yeasts Isolated from many extreme environments.</title>
        <authorList>
            <person name="Coleine C."/>
            <person name="Stajich J.E."/>
            <person name="Selbmann L."/>
        </authorList>
    </citation>
    <scope>NUCLEOTIDE SEQUENCE [LARGE SCALE GENOMIC DNA]</scope>
    <source>
        <strain evidence="2 3">CCFEE 536</strain>
    </source>
</reference>
<feature type="compositionally biased region" description="Low complexity" evidence="1">
    <location>
        <begin position="138"/>
        <end position="148"/>
    </location>
</feature>
<keyword evidence="3" id="KW-1185">Reference proteome</keyword>
<evidence type="ECO:0000313" key="2">
    <source>
        <dbReference type="EMBL" id="KAK5131393.1"/>
    </source>
</evidence>
<protein>
    <submittedName>
        <fullName evidence="2">Uncharacterized protein</fullName>
    </submittedName>
</protein>
<feature type="compositionally biased region" description="Low complexity" evidence="1">
    <location>
        <begin position="156"/>
        <end position="172"/>
    </location>
</feature>
<feature type="non-terminal residue" evidence="2">
    <location>
        <position position="269"/>
    </location>
</feature>